<keyword evidence="2" id="KW-0378">Hydrolase</keyword>
<evidence type="ECO:0000256" key="2">
    <source>
        <dbReference type="ARBA" id="ARBA00022801"/>
    </source>
</evidence>
<proteinExistence type="inferred from homology"/>
<evidence type="ECO:0000259" key="3">
    <source>
        <dbReference type="PROSITE" id="PS50263"/>
    </source>
</evidence>
<dbReference type="OrthoDB" id="9811121at2"/>
<dbReference type="Gene3D" id="3.60.110.10">
    <property type="entry name" value="Carbon-nitrogen hydrolase"/>
    <property type="match status" value="1"/>
</dbReference>
<dbReference type="InterPro" id="IPR036526">
    <property type="entry name" value="C-N_Hydrolase_sf"/>
</dbReference>
<protein>
    <submittedName>
        <fullName evidence="4">Beta-ureidopropionase</fullName>
    </submittedName>
</protein>
<dbReference type="GO" id="GO:0016811">
    <property type="term" value="F:hydrolase activity, acting on carbon-nitrogen (but not peptide) bonds, in linear amides"/>
    <property type="evidence" value="ECO:0007669"/>
    <property type="project" value="InterPro"/>
</dbReference>
<dbReference type="PROSITE" id="PS50263">
    <property type="entry name" value="CN_HYDROLASE"/>
    <property type="match status" value="1"/>
</dbReference>
<evidence type="ECO:0000256" key="1">
    <source>
        <dbReference type="ARBA" id="ARBA00010613"/>
    </source>
</evidence>
<gene>
    <name evidence="4" type="ORF">VIN01S_32970</name>
</gene>
<dbReference type="Pfam" id="PF00795">
    <property type="entry name" value="CN_hydrolase"/>
    <property type="match status" value="1"/>
</dbReference>
<keyword evidence="5" id="KW-1185">Reference proteome</keyword>
<dbReference type="InterPro" id="IPR001110">
    <property type="entry name" value="UPF0012_CS"/>
</dbReference>
<sequence length="280" mass="31350">MADKPRIGLIQMTSGNDVSVNLQFIEQQLRVLVKQGCQLIVTPENSLLFDNALAYQEIAEELNSGPIQSKLAQLAKELQTWIVIGSFPIRYDATHLYSSCLVFDNNGELVAHYNKMHLFDVEVEDEHGSYKESDCFAHGIQTQVTDTPIGRLGLSICYDLRFPHLYNLLREQGADIILVPAAFTAVTGEAHWEVLLRARAIENQAWVIGVGQCGYHSANRQTWGHSMVIDPWGKIITQGAMTPCNLVADIELHQVEKVRKAMPVASHQKISNLINNEDKE</sequence>
<comment type="caution">
    <text evidence="4">The sequence shown here is derived from an EMBL/GenBank/DDBJ whole genome shotgun (WGS) entry which is preliminary data.</text>
</comment>
<accession>A0A4Y3HZ78</accession>
<dbReference type="PROSITE" id="PS01227">
    <property type="entry name" value="UPF0012"/>
    <property type="match status" value="1"/>
</dbReference>
<dbReference type="PANTHER" id="PTHR23088">
    <property type="entry name" value="NITRILASE-RELATED"/>
    <property type="match status" value="1"/>
</dbReference>
<dbReference type="PANTHER" id="PTHR23088:SF27">
    <property type="entry name" value="DEAMINATED GLUTATHIONE AMIDASE"/>
    <property type="match status" value="1"/>
</dbReference>
<dbReference type="AlphaFoldDB" id="A0A4Y3HZ78"/>
<evidence type="ECO:0000313" key="4">
    <source>
        <dbReference type="EMBL" id="GEA52493.1"/>
    </source>
</evidence>
<dbReference type="EMBL" id="BJLF01000020">
    <property type="protein sequence ID" value="GEA52493.1"/>
    <property type="molecule type" value="Genomic_DNA"/>
</dbReference>
<feature type="domain" description="CN hydrolase" evidence="3">
    <location>
        <begin position="5"/>
        <end position="252"/>
    </location>
</feature>
<name>A0A4Y3HZ78_9VIBR</name>
<comment type="similarity">
    <text evidence="1">Belongs to the carbon-nitrogen hydrolase superfamily. NIT1/NIT2 family.</text>
</comment>
<dbReference type="SUPFAM" id="SSF56317">
    <property type="entry name" value="Carbon-nitrogen hydrolase"/>
    <property type="match status" value="1"/>
</dbReference>
<dbReference type="Proteomes" id="UP000318717">
    <property type="component" value="Unassembled WGS sequence"/>
</dbReference>
<evidence type="ECO:0000313" key="5">
    <source>
        <dbReference type="Proteomes" id="UP000318717"/>
    </source>
</evidence>
<dbReference type="RefSeq" id="WP_141346930.1">
    <property type="nucleotide sequence ID" value="NZ_BJLF01000020.1"/>
</dbReference>
<reference evidence="4 5" key="1">
    <citation type="submission" date="2019-06" db="EMBL/GenBank/DDBJ databases">
        <title>Whole genome shotgun sequence of Vibrio inusitatus NBRC 102082.</title>
        <authorList>
            <person name="Hosoyama A."/>
            <person name="Uohara A."/>
            <person name="Ohji S."/>
            <person name="Ichikawa N."/>
        </authorList>
    </citation>
    <scope>NUCLEOTIDE SEQUENCE [LARGE SCALE GENOMIC DNA]</scope>
    <source>
        <strain evidence="4 5">NBRC 102082</strain>
    </source>
</reference>
<organism evidence="4 5">
    <name type="scientific">Vibrio inusitatus NBRC 102082</name>
    <dbReference type="NCBI Taxonomy" id="1219070"/>
    <lineage>
        <taxon>Bacteria</taxon>
        <taxon>Pseudomonadati</taxon>
        <taxon>Pseudomonadota</taxon>
        <taxon>Gammaproteobacteria</taxon>
        <taxon>Vibrionales</taxon>
        <taxon>Vibrionaceae</taxon>
        <taxon>Vibrio</taxon>
    </lineage>
</organism>
<dbReference type="InterPro" id="IPR003010">
    <property type="entry name" value="C-N_Hydrolase"/>
</dbReference>
<dbReference type="InterPro" id="IPR045254">
    <property type="entry name" value="Nit1/2_C-N_Hydrolase"/>
</dbReference>
<dbReference type="CDD" id="cd07572">
    <property type="entry name" value="nit"/>
    <property type="match status" value="1"/>
</dbReference>